<keyword evidence="3" id="KW-1185">Reference proteome</keyword>
<dbReference type="EMBL" id="JQCE01000038">
    <property type="protein sequence ID" value="KRO16442.1"/>
    <property type="molecule type" value="Genomic_DNA"/>
</dbReference>
<evidence type="ECO:0000256" key="1">
    <source>
        <dbReference type="SAM" id="Phobius"/>
    </source>
</evidence>
<comment type="caution">
    <text evidence="2">The sequence shown here is derived from an EMBL/GenBank/DDBJ whole genome shotgun (WGS) entry which is preliminary data.</text>
</comment>
<dbReference type="Proteomes" id="UP000050969">
    <property type="component" value="Unassembled WGS sequence"/>
</dbReference>
<keyword evidence="1" id="KW-0472">Membrane</keyword>
<gene>
    <name evidence="2" type="ORF">IV56_GL001224</name>
</gene>
<sequence length="56" mass="6094">MSVMRLGKFDWIIIVFGLIGAILLATYCGVISAVTLLLLMGVAVGINQLPRNRYQA</sequence>
<evidence type="ECO:0000313" key="2">
    <source>
        <dbReference type="EMBL" id="KRO16442.1"/>
    </source>
</evidence>
<keyword evidence="1" id="KW-1133">Transmembrane helix</keyword>
<proteinExistence type="predicted"/>
<accession>A0A0R2N0E3</accession>
<reference evidence="2 3" key="1">
    <citation type="journal article" date="2015" name="Genome Announc.">
        <title>Expanding the biotechnology potential of lactobacilli through comparative genomics of 213 strains and associated genera.</title>
        <authorList>
            <person name="Sun Z."/>
            <person name="Harris H.M."/>
            <person name="McCann A."/>
            <person name="Guo C."/>
            <person name="Argimon S."/>
            <person name="Zhang W."/>
            <person name="Yang X."/>
            <person name="Jeffery I.B."/>
            <person name="Cooney J.C."/>
            <person name="Kagawa T.F."/>
            <person name="Liu W."/>
            <person name="Song Y."/>
            <person name="Salvetti E."/>
            <person name="Wrobel A."/>
            <person name="Rasinkangas P."/>
            <person name="Parkhill J."/>
            <person name="Rea M.C."/>
            <person name="O'Sullivan O."/>
            <person name="Ritari J."/>
            <person name="Douillard F.P."/>
            <person name="Paul Ross R."/>
            <person name="Yang R."/>
            <person name="Briner A.E."/>
            <person name="Felis G.E."/>
            <person name="de Vos W.M."/>
            <person name="Barrangou R."/>
            <person name="Klaenhammer T.R."/>
            <person name="Caufield P.W."/>
            <person name="Cui Y."/>
            <person name="Zhang H."/>
            <person name="O'Toole P.W."/>
        </authorList>
    </citation>
    <scope>NUCLEOTIDE SEQUENCE [LARGE SCALE GENOMIC DNA]</scope>
    <source>
        <strain evidence="2 3">DSM 24301</strain>
    </source>
</reference>
<organism evidence="2 3">
    <name type="scientific">Lacticaseibacillus saniviri JCM 17471 = DSM 24301</name>
    <dbReference type="NCBI Taxonomy" id="1293598"/>
    <lineage>
        <taxon>Bacteria</taxon>
        <taxon>Bacillati</taxon>
        <taxon>Bacillota</taxon>
        <taxon>Bacilli</taxon>
        <taxon>Lactobacillales</taxon>
        <taxon>Lactobacillaceae</taxon>
        <taxon>Lacticaseibacillus</taxon>
    </lineage>
</organism>
<dbReference type="STRING" id="1293598.IV56_GL001224"/>
<evidence type="ECO:0000313" key="3">
    <source>
        <dbReference type="Proteomes" id="UP000050969"/>
    </source>
</evidence>
<keyword evidence="1" id="KW-0812">Transmembrane</keyword>
<protein>
    <submittedName>
        <fullName evidence="2">Uncharacterized protein</fullName>
    </submittedName>
</protein>
<name>A0A0R2N0E3_9LACO</name>
<feature type="transmembrane region" description="Helical" evidence="1">
    <location>
        <begin position="12"/>
        <end position="45"/>
    </location>
</feature>
<dbReference type="AlphaFoldDB" id="A0A0R2N0E3"/>
<dbReference type="PATRIC" id="fig|1293598.4.peg.1287"/>